<dbReference type="InterPro" id="IPR050422">
    <property type="entry name" value="X-Pro_aminopeptidase_P"/>
</dbReference>
<dbReference type="InterPro" id="IPR032416">
    <property type="entry name" value="Peptidase_M24_C"/>
</dbReference>
<evidence type="ECO:0000259" key="2">
    <source>
        <dbReference type="Pfam" id="PF16188"/>
    </source>
</evidence>
<accession>A0A0B1S7T0</accession>
<protein>
    <recommendedName>
        <fullName evidence="5">Peptidase, M24 family</fullName>
    </recommendedName>
</protein>
<dbReference type="Proteomes" id="UP000053660">
    <property type="component" value="Unassembled WGS sequence"/>
</dbReference>
<dbReference type="InterPro" id="IPR000994">
    <property type="entry name" value="Pept_M24"/>
</dbReference>
<evidence type="ECO:0000259" key="1">
    <source>
        <dbReference type="Pfam" id="PF00557"/>
    </source>
</evidence>
<dbReference type="Pfam" id="PF16188">
    <property type="entry name" value="Peptidase_M24_C"/>
    <property type="match status" value="1"/>
</dbReference>
<dbReference type="Pfam" id="PF00557">
    <property type="entry name" value="Peptidase_M24"/>
    <property type="match status" value="1"/>
</dbReference>
<sequence length="163" mass="18763">MMKTSRIFKFCIRLDTLARQPLWQAGLDYKHRSGHGVGHFLKVHESPDIGPRYEKEPGSWLKEGMTVTINPGYYNEGKWGIRIKNTYEVANETVPSGEHFLGFEALTLVPIQTNLIDKTALTDKEVEWLNTYHDRVLDVVGGRLQQANKVKELEWLKKQCAHI</sequence>
<dbReference type="Gene3D" id="3.90.230.10">
    <property type="entry name" value="Creatinase/methionine aminopeptidase superfamily"/>
    <property type="match status" value="1"/>
</dbReference>
<dbReference type="OrthoDB" id="9995434at2759"/>
<keyword evidence="4" id="KW-1185">Reference proteome</keyword>
<dbReference type="AlphaFoldDB" id="A0A0B1S7T0"/>
<dbReference type="EMBL" id="KN590659">
    <property type="protein sequence ID" value="KHJ81368.1"/>
    <property type="molecule type" value="Genomic_DNA"/>
</dbReference>
<organism evidence="3 4">
    <name type="scientific">Oesophagostomum dentatum</name>
    <name type="common">Nodular worm</name>
    <dbReference type="NCBI Taxonomy" id="61180"/>
    <lineage>
        <taxon>Eukaryota</taxon>
        <taxon>Metazoa</taxon>
        <taxon>Ecdysozoa</taxon>
        <taxon>Nematoda</taxon>
        <taxon>Chromadorea</taxon>
        <taxon>Rhabditida</taxon>
        <taxon>Rhabditina</taxon>
        <taxon>Rhabditomorpha</taxon>
        <taxon>Strongyloidea</taxon>
        <taxon>Strongylidae</taxon>
        <taxon>Oesophagostomum</taxon>
    </lineage>
</organism>
<feature type="domain" description="Peptidase M24 C-terminal" evidence="2">
    <location>
        <begin position="100"/>
        <end position="163"/>
    </location>
</feature>
<gene>
    <name evidence="3" type="ORF">OESDEN_18946</name>
</gene>
<reference evidence="3 4" key="1">
    <citation type="submission" date="2014-03" db="EMBL/GenBank/DDBJ databases">
        <title>Draft genome of the hookworm Oesophagostomum dentatum.</title>
        <authorList>
            <person name="Mitreva M."/>
        </authorList>
    </citation>
    <scope>NUCLEOTIDE SEQUENCE [LARGE SCALE GENOMIC DNA]</scope>
    <source>
        <strain evidence="3 4">OD-Hann</strain>
    </source>
</reference>
<evidence type="ECO:0008006" key="5">
    <source>
        <dbReference type="Google" id="ProtNLM"/>
    </source>
</evidence>
<dbReference type="PANTHER" id="PTHR43763:SF6">
    <property type="entry name" value="XAA-PRO AMINOPEPTIDASE 1"/>
    <property type="match status" value="1"/>
</dbReference>
<dbReference type="PANTHER" id="PTHR43763">
    <property type="entry name" value="XAA-PRO AMINOPEPTIDASE 1"/>
    <property type="match status" value="1"/>
</dbReference>
<evidence type="ECO:0000313" key="4">
    <source>
        <dbReference type="Proteomes" id="UP000053660"/>
    </source>
</evidence>
<feature type="domain" description="Peptidase M24" evidence="1">
    <location>
        <begin position="13"/>
        <end position="89"/>
    </location>
</feature>
<dbReference type="SUPFAM" id="SSF55920">
    <property type="entry name" value="Creatinase/aminopeptidase"/>
    <property type="match status" value="1"/>
</dbReference>
<dbReference type="InterPro" id="IPR036005">
    <property type="entry name" value="Creatinase/aminopeptidase-like"/>
</dbReference>
<evidence type="ECO:0000313" key="3">
    <source>
        <dbReference type="EMBL" id="KHJ81368.1"/>
    </source>
</evidence>
<name>A0A0B1S7T0_OESDE</name>
<proteinExistence type="predicted"/>